<dbReference type="PANTHER" id="PTHR43652:SF2">
    <property type="entry name" value="BASIC AMINO ACID ANTIPORTER YFCC-RELATED"/>
    <property type="match status" value="1"/>
</dbReference>
<feature type="domain" description="RCK C-terminal" evidence="8">
    <location>
        <begin position="198"/>
        <end position="283"/>
    </location>
</feature>
<keyword evidence="3 7" id="KW-0812">Transmembrane</keyword>
<dbReference type="RefSeq" id="WP_082866366.1">
    <property type="nucleotide sequence ID" value="NZ_BMIY01000008.1"/>
</dbReference>
<protein>
    <submittedName>
        <fullName evidence="9">SLC13 family permease</fullName>
    </submittedName>
</protein>
<evidence type="ECO:0000256" key="1">
    <source>
        <dbReference type="ARBA" id="ARBA00004141"/>
    </source>
</evidence>
<evidence type="ECO:0000313" key="10">
    <source>
        <dbReference type="Proteomes" id="UP000627715"/>
    </source>
</evidence>
<evidence type="ECO:0000256" key="2">
    <source>
        <dbReference type="ARBA" id="ARBA00022448"/>
    </source>
</evidence>
<dbReference type="InterPro" id="IPR051679">
    <property type="entry name" value="DASS-Related_Transporters"/>
</dbReference>
<evidence type="ECO:0000256" key="4">
    <source>
        <dbReference type="ARBA" id="ARBA00022737"/>
    </source>
</evidence>
<gene>
    <name evidence="9" type="primary">yfbS</name>
    <name evidence="9" type="ORF">GCM10011403_20170</name>
</gene>
<comment type="caution">
    <text evidence="9">The sequence shown here is derived from an EMBL/GenBank/DDBJ whole genome shotgun (WGS) entry which is preliminary data.</text>
</comment>
<evidence type="ECO:0000256" key="5">
    <source>
        <dbReference type="ARBA" id="ARBA00022989"/>
    </source>
</evidence>
<reference evidence="9" key="2">
    <citation type="submission" date="2020-09" db="EMBL/GenBank/DDBJ databases">
        <authorList>
            <person name="Sun Q."/>
            <person name="Zhou Y."/>
        </authorList>
    </citation>
    <scope>NUCLEOTIDE SEQUENCE</scope>
    <source>
        <strain evidence="9">CGMCC 1.15425</strain>
    </source>
</reference>
<dbReference type="InterPro" id="IPR006037">
    <property type="entry name" value="RCK_C"/>
</dbReference>
<feature type="transmembrane region" description="Helical" evidence="7">
    <location>
        <begin position="390"/>
        <end position="419"/>
    </location>
</feature>
<evidence type="ECO:0000313" key="9">
    <source>
        <dbReference type="EMBL" id="GFZ77085.1"/>
    </source>
</evidence>
<dbReference type="Gene3D" id="3.30.70.1450">
    <property type="entry name" value="Regulator of K+ conductance, C-terminal domain"/>
    <property type="match status" value="2"/>
</dbReference>
<feature type="transmembrane region" description="Helical" evidence="7">
    <location>
        <begin position="93"/>
        <end position="120"/>
    </location>
</feature>
<keyword evidence="6 7" id="KW-0472">Membrane</keyword>
<dbReference type="SUPFAM" id="SSF116726">
    <property type="entry name" value="TrkA C-terminal domain-like"/>
    <property type="match status" value="2"/>
</dbReference>
<dbReference type="EMBL" id="BMIY01000008">
    <property type="protein sequence ID" value="GFZ77085.1"/>
    <property type="molecule type" value="Genomic_DNA"/>
</dbReference>
<name>A0A916VIZ1_9GAMM</name>
<keyword evidence="5 7" id="KW-1133">Transmembrane helix</keyword>
<dbReference type="GO" id="GO:0006813">
    <property type="term" value="P:potassium ion transport"/>
    <property type="evidence" value="ECO:0007669"/>
    <property type="project" value="InterPro"/>
</dbReference>
<keyword evidence="2" id="KW-0813">Transport</keyword>
<dbReference type="Proteomes" id="UP000627715">
    <property type="component" value="Unassembled WGS sequence"/>
</dbReference>
<dbReference type="OrthoDB" id="9809303at2"/>
<dbReference type="PANTHER" id="PTHR43652">
    <property type="entry name" value="BASIC AMINO ACID ANTIPORTER YFCC-RELATED"/>
    <property type="match status" value="1"/>
</dbReference>
<evidence type="ECO:0000259" key="8">
    <source>
        <dbReference type="PROSITE" id="PS51202"/>
    </source>
</evidence>
<dbReference type="InterPro" id="IPR036721">
    <property type="entry name" value="RCK_C_sf"/>
</dbReference>
<feature type="transmembrane region" description="Helical" evidence="7">
    <location>
        <begin position="554"/>
        <end position="577"/>
    </location>
</feature>
<proteinExistence type="predicted"/>
<evidence type="ECO:0000256" key="3">
    <source>
        <dbReference type="ARBA" id="ARBA00022692"/>
    </source>
</evidence>
<feature type="transmembrane region" description="Helical" evidence="7">
    <location>
        <begin position="7"/>
        <end position="24"/>
    </location>
</feature>
<sequence length="579" mass="62967">MPMDLSQLFILATLFFLVGMLIWGRYPVGVIFSSVAFVYFVAGFIPLESLTRQIVNPGLITVVLLMLMATVLNKVRLLEVWANRLVRGGYRSALAKLLTVVGLQSAFLNNTAVVASLIGPLRSASKKDAPKLLLPMSYAATLGGMLTLIGTSTNLLLSGFISEAGLPEWNIFTPLPMGILLFCICLGVMLLLFPYLLKPSEVEETPREDYLIDARVSEDCPLIGKTVSQAGLIRLDELRLVEIVRHGQVIAPVRAYQTVRPGDILVFAGDVSRLDLLSQFPGLVTRGHGQDIPTDNLLEVMVSGESALAGHRLGRVDFRLRYDASIVAVRPVTPHFDLMKGQLPMRLQAGDTLVLATGPDFTARNGVERNFIPISRPMVTKFVRPWKSHFALSTFLLTILGASLGMFSLIKGLACVLVLSLAVNLVRAQELRRNVPWQLIFTIASALVISYVLNDSGLAAIFANGVLATLDSDPRLSMIAILLLTALMTEMMTNNAAAALMFPVALSTATALGLDYMPFVMAVLYGASASFLTPHGYQTNLMVMSPGGYRPRDYLRAGLPISVAYLGSAAFLLPVFFPY</sequence>
<feature type="transmembrane region" description="Helical" evidence="7">
    <location>
        <begin position="439"/>
        <end position="467"/>
    </location>
</feature>
<keyword evidence="4" id="KW-0677">Repeat</keyword>
<feature type="transmembrane region" description="Helical" evidence="7">
    <location>
        <begin position="54"/>
        <end position="73"/>
    </location>
</feature>
<dbReference type="InterPro" id="IPR004680">
    <property type="entry name" value="Cit_transptr-like_dom"/>
</dbReference>
<comment type="subcellular location">
    <subcellularLocation>
        <location evidence="1">Membrane</location>
        <topology evidence="1">Multi-pass membrane protein</topology>
    </subcellularLocation>
</comment>
<feature type="transmembrane region" description="Helical" evidence="7">
    <location>
        <begin position="479"/>
        <end position="504"/>
    </location>
</feature>
<accession>A0A916VIZ1</accession>
<keyword evidence="10" id="KW-1185">Reference proteome</keyword>
<dbReference type="GO" id="GO:0008324">
    <property type="term" value="F:monoatomic cation transmembrane transporter activity"/>
    <property type="evidence" value="ECO:0007669"/>
    <property type="project" value="InterPro"/>
</dbReference>
<reference evidence="9" key="1">
    <citation type="journal article" date="2014" name="Int. J. Syst. Evol. Microbiol.">
        <title>Complete genome sequence of Corynebacterium casei LMG S-19264T (=DSM 44701T), isolated from a smear-ripened cheese.</title>
        <authorList>
            <consortium name="US DOE Joint Genome Institute (JGI-PGF)"/>
            <person name="Walter F."/>
            <person name="Albersmeier A."/>
            <person name="Kalinowski J."/>
            <person name="Ruckert C."/>
        </authorList>
    </citation>
    <scope>NUCLEOTIDE SEQUENCE</scope>
    <source>
        <strain evidence="9">CGMCC 1.15425</strain>
    </source>
</reference>
<dbReference type="PROSITE" id="PS51202">
    <property type="entry name" value="RCK_C"/>
    <property type="match status" value="1"/>
</dbReference>
<dbReference type="AlphaFoldDB" id="A0A916VIZ1"/>
<evidence type="ECO:0000256" key="7">
    <source>
        <dbReference type="SAM" id="Phobius"/>
    </source>
</evidence>
<dbReference type="Pfam" id="PF03600">
    <property type="entry name" value="CitMHS"/>
    <property type="match status" value="1"/>
</dbReference>
<dbReference type="GO" id="GO:0005886">
    <property type="term" value="C:plasma membrane"/>
    <property type="evidence" value="ECO:0007669"/>
    <property type="project" value="TreeGrafter"/>
</dbReference>
<evidence type="ECO:0000256" key="6">
    <source>
        <dbReference type="ARBA" id="ARBA00023136"/>
    </source>
</evidence>
<feature type="transmembrane region" description="Helical" evidence="7">
    <location>
        <begin position="30"/>
        <end position="47"/>
    </location>
</feature>
<feature type="transmembrane region" description="Helical" evidence="7">
    <location>
        <begin position="516"/>
        <end position="533"/>
    </location>
</feature>
<feature type="transmembrane region" description="Helical" evidence="7">
    <location>
        <begin position="132"/>
        <end position="157"/>
    </location>
</feature>
<feature type="transmembrane region" description="Helical" evidence="7">
    <location>
        <begin position="177"/>
        <end position="197"/>
    </location>
</feature>
<dbReference type="Pfam" id="PF02080">
    <property type="entry name" value="TrkA_C"/>
    <property type="match status" value="1"/>
</dbReference>
<organism evidence="9 10">
    <name type="scientific">Pseudohongiella nitratireducens</name>
    <dbReference type="NCBI Taxonomy" id="1768907"/>
    <lineage>
        <taxon>Bacteria</taxon>
        <taxon>Pseudomonadati</taxon>
        <taxon>Pseudomonadota</taxon>
        <taxon>Gammaproteobacteria</taxon>
        <taxon>Pseudomonadales</taxon>
        <taxon>Pseudohongiellaceae</taxon>
        <taxon>Pseudohongiella</taxon>
    </lineage>
</organism>